<sequence>MHQVRFILNGRHYELSRAQVEARLSGVEPEPVREHAVLVDGTWFPVKQAFEAALGVPRSEFISHAARRHLKALGFDLRGDVTSRDAAMGTAAGPVTAPARDEPSAVRAGAVRAGAVRAEEEWHTEANVQAAVVTALTAAGWKIRSVADTATKERGVDVVAERGGITAGIEVKGFPSRTYADPSRAGETKPTSPSTQAGHWFAHAAFAAMRMRNRQPSWRTVIALPDFPRYRNLHTEVADSLTAAHIEVWWVDPNGTVSLP</sequence>
<dbReference type="STRING" id="1586287.BBK82_36920"/>
<name>A0A1B2HSS1_9PSEU</name>
<dbReference type="KEGG" id="led:BBK82_36920"/>
<dbReference type="AlphaFoldDB" id="A0A1B2HSS1"/>
<evidence type="ECO:0000256" key="1">
    <source>
        <dbReference type="SAM" id="MobiDB-lite"/>
    </source>
</evidence>
<protein>
    <submittedName>
        <fullName evidence="2">Uncharacterized protein</fullName>
    </submittedName>
</protein>
<accession>A0A1B2HSS1</accession>
<proteinExistence type="predicted"/>
<dbReference type="RefSeq" id="WP_065919089.1">
    <property type="nucleotide sequence ID" value="NZ_CP016793.1"/>
</dbReference>
<dbReference type="OrthoDB" id="6397886at2"/>
<evidence type="ECO:0000313" key="3">
    <source>
        <dbReference type="Proteomes" id="UP000093053"/>
    </source>
</evidence>
<feature type="region of interest" description="Disordered" evidence="1">
    <location>
        <begin position="176"/>
        <end position="196"/>
    </location>
</feature>
<reference evidence="2 3" key="1">
    <citation type="submission" date="2016-07" db="EMBL/GenBank/DDBJ databases">
        <title>Complete genome sequence of the Lentzea guizhouensis DHS C013.</title>
        <authorList>
            <person name="Cao C."/>
        </authorList>
    </citation>
    <scope>NUCLEOTIDE SEQUENCE [LARGE SCALE GENOMIC DNA]</scope>
    <source>
        <strain evidence="2 3">DHS C013</strain>
    </source>
</reference>
<organism evidence="2 3">
    <name type="scientific">Lentzea guizhouensis</name>
    <dbReference type="NCBI Taxonomy" id="1586287"/>
    <lineage>
        <taxon>Bacteria</taxon>
        <taxon>Bacillati</taxon>
        <taxon>Actinomycetota</taxon>
        <taxon>Actinomycetes</taxon>
        <taxon>Pseudonocardiales</taxon>
        <taxon>Pseudonocardiaceae</taxon>
        <taxon>Lentzea</taxon>
    </lineage>
</organism>
<gene>
    <name evidence="2" type="ORF">BBK82_36920</name>
</gene>
<dbReference type="Proteomes" id="UP000093053">
    <property type="component" value="Chromosome"/>
</dbReference>
<keyword evidence="3" id="KW-1185">Reference proteome</keyword>
<dbReference type="EMBL" id="CP016793">
    <property type="protein sequence ID" value="ANZ40751.1"/>
    <property type="molecule type" value="Genomic_DNA"/>
</dbReference>
<evidence type="ECO:0000313" key="2">
    <source>
        <dbReference type="EMBL" id="ANZ40751.1"/>
    </source>
</evidence>